<sequence length="891" mass="101425">MRNITRIRESSFEETVQKVISYLYASGDTNEKRSIYYDGWDGLAASAVLRAIAENPPPSLLKEFDLIIHVDCLRWKSQRALQRAIAEQLKLPRQLMAVFDKQDEEDDFSGVDEGSRAALADATRGIYQATRNLSYLVILHNGSASEPDLASLGVAQHGWFSSNSKSKVLWTFRGMLRLNPELTRDMDDASHFYLKSERPSRDNPYMLFGIDPTVNPVKSLRFLGLDHCKDSSGEEQEEKEQGRQPMEFFQSLWVLDISHMDWELDLIPGAIEQAAGSIRDVHINKGRIWGSNLAWRQLQNLRKLRVIEPTSSWETGNLDEFNGMEKLELLDLSGNTEIQVLPSLSGATGLKTLVLDGCIGLERVGTDQLPRSLESFSLDAGKGGEAKLMCISMAGCTRLTDFIMRGSFARLEELDMSHTAVKTLDLRNPVVEAPHLQRVILLACERLRAILWPAKGMQQLRMLCIDTRGEAMEDIPSSSKKLERHECCYANVAIVDVKFVQSLVTRDRSSSLPDLSYLGIKFCWNTNKFCVNLCMSATTKDYGHNYINKEKTGQPLVEAAAIPKASYNTYMDIAASKIPTTCSNEDISAMQLQPLDFHVEIGEGTSTAAVRSRQGIEAVTFVMNRVESLHLHDNFPITTVIPEHILFPTWDTEATVMWRGLKWCRVERCPKLNTVFIIPEVVSYHRELETFQAADLLTAHIIWRRQRPPIRRKPYIPEMDDIDLGASFGKLRSIHLHYCPRLVYVLPLQWFKIARQPYFPNLEAIHISCCGDLSQIFPMERGFESREGVEEFPSLKYLNLYELPKLQQICTSRILAPKLEAIILRGCWSLRRLPATNRDGGRPPVMVDCEKDWWEKLEWDGMDAGHHPSQFAPRHSMYYRKPRLLRGSVLR</sequence>
<evidence type="ECO:0000313" key="3">
    <source>
        <dbReference type="Proteomes" id="UP001497457"/>
    </source>
</evidence>
<organism evidence="2 3">
    <name type="scientific">Urochloa decumbens</name>
    <dbReference type="NCBI Taxonomy" id="240449"/>
    <lineage>
        <taxon>Eukaryota</taxon>
        <taxon>Viridiplantae</taxon>
        <taxon>Streptophyta</taxon>
        <taxon>Embryophyta</taxon>
        <taxon>Tracheophyta</taxon>
        <taxon>Spermatophyta</taxon>
        <taxon>Magnoliopsida</taxon>
        <taxon>Liliopsida</taxon>
        <taxon>Poales</taxon>
        <taxon>Poaceae</taxon>
        <taxon>PACMAD clade</taxon>
        <taxon>Panicoideae</taxon>
        <taxon>Panicodae</taxon>
        <taxon>Paniceae</taxon>
        <taxon>Melinidinae</taxon>
        <taxon>Urochloa</taxon>
    </lineage>
</organism>
<accession>A0ABC8VJ93</accession>
<dbReference type="EMBL" id="OZ075120">
    <property type="protein sequence ID" value="CAL4891842.1"/>
    <property type="molecule type" value="Genomic_DNA"/>
</dbReference>
<dbReference type="Proteomes" id="UP001497457">
    <property type="component" value="Chromosome 10rd"/>
</dbReference>
<dbReference type="InterPro" id="IPR032675">
    <property type="entry name" value="LRR_dom_sf"/>
</dbReference>
<dbReference type="Pfam" id="PF23247">
    <property type="entry name" value="LRR_RPS2"/>
    <property type="match status" value="1"/>
</dbReference>
<name>A0ABC8VJ93_9POAL</name>
<feature type="domain" description="Disease resistance protein At4g27190-like leucine-rich repeats" evidence="1">
    <location>
        <begin position="726"/>
        <end position="833"/>
    </location>
</feature>
<evidence type="ECO:0000313" key="2">
    <source>
        <dbReference type="EMBL" id="CAL4891842.1"/>
    </source>
</evidence>
<reference evidence="2" key="1">
    <citation type="submission" date="2024-10" db="EMBL/GenBank/DDBJ databases">
        <authorList>
            <person name="Ryan C."/>
        </authorList>
    </citation>
    <scope>NUCLEOTIDE SEQUENCE [LARGE SCALE GENOMIC DNA]</scope>
</reference>
<gene>
    <name evidence="2" type="ORF">URODEC1_LOCUS3989</name>
</gene>
<proteinExistence type="predicted"/>
<dbReference type="PANTHER" id="PTHR33463:SF208">
    <property type="entry name" value="OS04G0166000 PROTEIN"/>
    <property type="match status" value="1"/>
</dbReference>
<dbReference type="Gene3D" id="3.80.10.10">
    <property type="entry name" value="Ribonuclease Inhibitor"/>
    <property type="match status" value="2"/>
</dbReference>
<dbReference type="PANTHER" id="PTHR33463">
    <property type="entry name" value="NB-ARC DOMAIN-CONTAINING PROTEIN-RELATED"/>
    <property type="match status" value="1"/>
</dbReference>
<dbReference type="InterPro" id="IPR050905">
    <property type="entry name" value="Plant_NBS-LRR"/>
</dbReference>
<evidence type="ECO:0000259" key="1">
    <source>
        <dbReference type="Pfam" id="PF23247"/>
    </source>
</evidence>
<dbReference type="AlphaFoldDB" id="A0ABC8VJ93"/>
<protein>
    <recommendedName>
        <fullName evidence="1">Disease resistance protein At4g27190-like leucine-rich repeats domain-containing protein</fullName>
    </recommendedName>
</protein>
<dbReference type="InterPro" id="IPR057135">
    <property type="entry name" value="At4g27190-like_LRR"/>
</dbReference>
<dbReference type="SUPFAM" id="SSF52058">
    <property type="entry name" value="L domain-like"/>
    <property type="match status" value="1"/>
</dbReference>
<keyword evidence="3" id="KW-1185">Reference proteome</keyword>